<dbReference type="GO" id="GO:0003700">
    <property type="term" value="F:DNA-binding transcription factor activity"/>
    <property type="evidence" value="ECO:0007669"/>
    <property type="project" value="TreeGrafter"/>
</dbReference>
<proteinExistence type="predicted"/>
<dbReference type="Gene3D" id="2.60.120.10">
    <property type="entry name" value="Jelly Rolls"/>
    <property type="match status" value="1"/>
</dbReference>
<protein>
    <recommendedName>
        <fullName evidence="1">Cyclic nucleotide-binding domain-containing protein</fullName>
    </recommendedName>
</protein>
<name>A0A143DBY4_9PROT</name>
<dbReference type="EMBL" id="CP014525">
    <property type="protein sequence ID" value="AMW34040.1"/>
    <property type="molecule type" value="Genomic_DNA"/>
</dbReference>
<accession>A0A143DBY4</accession>
<dbReference type="AlphaFoldDB" id="A0A143DBY4"/>
<dbReference type="InterPro" id="IPR000595">
    <property type="entry name" value="cNMP-bd_dom"/>
</dbReference>
<dbReference type="Proteomes" id="UP000076066">
    <property type="component" value="Chromosome"/>
</dbReference>
<dbReference type="PANTHER" id="PTHR24567:SF74">
    <property type="entry name" value="HTH-TYPE TRANSCRIPTIONAL REGULATOR ARCR"/>
    <property type="match status" value="1"/>
</dbReference>
<dbReference type="Pfam" id="PF00027">
    <property type="entry name" value="cNMP_binding"/>
    <property type="match status" value="1"/>
</dbReference>
<evidence type="ECO:0000313" key="3">
    <source>
        <dbReference type="Proteomes" id="UP000076066"/>
    </source>
</evidence>
<gene>
    <name evidence="2" type="ORF">AY555_01355</name>
</gene>
<dbReference type="InterPro" id="IPR018490">
    <property type="entry name" value="cNMP-bd_dom_sf"/>
</dbReference>
<sequence length="633" mass="69569">MRSETRHFLAGDIIFREGDDSDAAWVIESGRVELVKSGVTGAPMRLSILGRGDLFGESGILDNSARSFTARADTDVIAKAIPRSEFLKAIQTDPASALKIMTQLAKRQRDTDERLVRGDIDLTDPVLSASRELVALSGPPASVPPPGVPSWEVGRRSNSLFGRLARAFVPGIKARAARRRVRTIMVTPLSLEPEYDQRPYLIEALSGLEHMVVKPSSGSLFPPALGMPVYSAAASQARARRMLEDERVDVLVWGGETGDGRLIELRFCTTTPPVGDRPGGLPPDQALILPADFDARWAPLLKACVLTAFANGFQPLMTADDSMALVTLTDQAADVVFNPPEQLDAAAVGQLLAIYGYVAATAANCIRRSDLQERAAEAWRSALNLLSDDTRGVARLSLALGMVVQGHAEKSDDEQTLREAVQIYRNGLRGVQRDDDPQLWGRLQYRIGTALFRLDLMTGDDHTLREALLSFRDATGVINRADDPWRWSDAMHAMAQALQVWGDHNRNIEVLGKAVDLCRVALEVRTPEAAPHLFAATRNNMGSALFLMAKYTSDPEFLRLAAAAFRDALAVYRENGGRGRALYTTIEKNLQRAEDMLRRQDIRPVAAVRWADEPAPLRVPAPLREEDDLIFRL</sequence>
<organism evidence="2 3">
    <name type="scientific">Haematospirillum jordaniae</name>
    <dbReference type="NCBI Taxonomy" id="1549855"/>
    <lineage>
        <taxon>Bacteria</taxon>
        <taxon>Pseudomonadati</taxon>
        <taxon>Pseudomonadota</taxon>
        <taxon>Alphaproteobacteria</taxon>
        <taxon>Rhodospirillales</taxon>
        <taxon>Novispirillaceae</taxon>
        <taxon>Haematospirillum</taxon>
    </lineage>
</organism>
<dbReference type="RefSeq" id="WP_066132414.1">
    <property type="nucleotide sequence ID" value="NZ_CP014525.1"/>
</dbReference>
<dbReference type="SMART" id="SM00100">
    <property type="entry name" value="cNMP"/>
    <property type="match status" value="1"/>
</dbReference>
<dbReference type="PROSITE" id="PS50042">
    <property type="entry name" value="CNMP_BINDING_3"/>
    <property type="match status" value="1"/>
</dbReference>
<dbReference type="Gene3D" id="1.25.40.10">
    <property type="entry name" value="Tetratricopeptide repeat domain"/>
    <property type="match status" value="1"/>
</dbReference>
<dbReference type="InterPro" id="IPR050397">
    <property type="entry name" value="Env_Response_Regulators"/>
</dbReference>
<evidence type="ECO:0000259" key="1">
    <source>
        <dbReference type="PROSITE" id="PS50042"/>
    </source>
</evidence>
<dbReference type="GO" id="GO:0005829">
    <property type="term" value="C:cytosol"/>
    <property type="evidence" value="ECO:0007669"/>
    <property type="project" value="TreeGrafter"/>
</dbReference>
<feature type="domain" description="Cyclic nucleotide-binding" evidence="1">
    <location>
        <begin position="4"/>
        <end position="107"/>
    </location>
</feature>
<evidence type="ECO:0000313" key="2">
    <source>
        <dbReference type="EMBL" id="AMW34040.1"/>
    </source>
</evidence>
<dbReference type="KEGG" id="hjo:AY555_01355"/>
<dbReference type="GeneID" id="53315804"/>
<reference evidence="2 3" key="1">
    <citation type="submission" date="2016-02" db="EMBL/GenBank/DDBJ databases">
        <title>Complete Genome of H5569, the type strain of the newly described species Haematospirillium jordaniae.</title>
        <authorList>
            <person name="Nicholson A.C."/>
            <person name="Humrighouse B.W."/>
            <person name="Loparov V."/>
            <person name="McQuiston J.R."/>
        </authorList>
    </citation>
    <scope>NUCLEOTIDE SEQUENCE [LARGE SCALE GENOMIC DNA]</scope>
    <source>
        <strain evidence="2 3">H5569</strain>
    </source>
</reference>
<dbReference type="STRING" id="1549855.AY555_01355"/>
<dbReference type="InterPro" id="IPR014710">
    <property type="entry name" value="RmlC-like_jellyroll"/>
</dbReference>
<dbReference type="OrthoDB" id="433986at2"/>
<dbReference type="PANTHER" id="PTHR24567">
    <property type="entry name" value="CRP FAMILY TRANSCRIPTIONAL REGULATORY PROTEIN"/>
    <property type="match status" value="1"/>
</dbReference>
<dbReference type="CDD" id="cd00038">
    <property type="entry name" value="CAP_ED"/>
    <property type="match status" value="1"/>
</dbReference>
<dbReference type="SUPFAM" id="SSF51206">
    <property type="entry name" value="cAMP-binding domain-like"/>
    <property type="match status" value="1"/>
</dbReference>
<dbReference type="InterPro" id="IPR011990">
    <property type="entry name" value="TPR-like_helical_dom_sf"/>
</dbReference>
<keyword evidence="3" id="KW-1185">Reference proteome</keyword>